<sequence length="177" mass="19505">MENNNQNYSHQALSIEKLMAAPFIAAADANAKMAREQAKFLMDTCFEQNGDSFRPKMVSLSMTRSSANNGGKEDTLQFELPLITIIPFNSLCITDMSMKFDMEIVAYTGSNATPEKDDQGKEKCTLHGNISYDSKENGAASKRRQSKMSVEINGGTIPLPPGLTTLIDFYSKNIKTS</sequence>
<name>A0ABP8N0T8_9BACT</name>
<reference evidence="2" key="1">
    <citation type="journal article" date="2019" name="Int. J. Syst. Evol. Microbiol.">
        <title>The Global Catalogue of Microorganisms (GCM) 10K type strain sequencing project: providing services to taxonomists for standard genome sequencing and annotation.</title>
        <authorList>
            <consortium name="The Broad Institute Genomics Platform"/>
            <consortium name="The Broad Institute Genome Sequencing Center for Infectious Disease"/>
            <person name="Wu L."/>
            <person name="Ma J."/>
        </authorList>
    </citation>
    <scope>NUCLEOTIDE SEQUENCE [LARGE SCALE GENOMIC DNA]</scope>
    <source>
        <strain evidence="2">JCM 31921</strain>
    </source>
</reference>
<evidence type="ECO:0000313" key="1">
    <source>
        <dbReference type="EMBL" id="GAA4457990.1"/>
    </source>
</evidence>
<gene>
    <name evidence="1" type="ORF">GCM10023092_25550</name>
</gene>
<dbReference type="EMBL" id="BAABEZ010000024">
    <property type="protein sequence ID" value="GAA4457990.1"/>
    <property type="molecule type" value="Genomic_DNA"/>
</dbReference>
<accession>A0ABP8N0T8</accession>
<keyword evidence="2" id="KW-1185">Reference proteome</keyword>
<evidence type="ECO:0008006" key="3">
    <source>
        <dbReference type="Google" id="ProtNLM"/>
    </source>
</evidence>
<dbReference type="Proteomes" id="UP001501410">
    <property type="component" value="Unassembled WGS sequence"/>
</dbReference>
<organism evidence="1 2">
    <name type="scientific">Rurimicrobium arvi</name>
    <dbReference type="NCBI Taxonomy" id="2049916"/>
    <lineage>
        <taxon>Bacteria</taxon>
        <taxon>Pseudomonadati</taxon>
        <taxon>Bacteroidota</taxon>
        <taxon>Chitinophagia</taxon>
        <taxon>Chitinophagales</taxon>
        <taxon>Chitinophagaceae</taxon>
        <taxon>Rurimicrobium</taxon>
    </lineage>
</organism>
<proteinExistence type="predicted"/>
<protein>
    <recommendedName>
        <fullName evidence="3">DUF2589 domain-containing protein</fullName>
    </recommendedName>
</protein>
<evidence type="ECO:0000313" key="2">
    <source>
        <dbReference type="Proteomes" id="UP001501410"/>
    </source>
</evidence>
<dbReference type="InterPro" id="IPR024510">
    <property type="entry name" value="DUF2589"/>
</dbReference>
<dbReference type="Pfam" id="PF11655">
    <property type="entry name" value="DUF2589"/>
    <property type="match status" value="1"/>
</dbReference>
<comment type="caution">
    <text evidence="1">The sequence shown here is derived from an EMBL/GenBank/DDBJ whole genome shotgun (WGS) entry which is preliminary data.</text>
</comment>
<dbReference type="RefSeq" id="WP_344827856.1">
    <property type="nucleotide sequence ID" value="NZ_BAABEZ010000024.1"/>
</dbReference>